<protein>
    <submittedName>
        <fullName evidence="2">GNAT family N-acetyltransferase</fullName>
    </submittedName>
</protein>
<comment type="caution">
    <text evidence="2">The sequence shown here is derived from an EMBL/GenBank/DDBJ whole genome shotgun (WGS) entry which is preliminary data.</text>
</comment>
<feature type="domain" description="N-acetyltransferase" evidence="1">
    <location>
        <begin position="4"/>
        <end position="149"/>
    </location>
</feature>
<reference evidence="2" key="1">
    <citation type="submission" date="2020-03" db="EMBL/GenBank/DDBJ databases">
        <title>Draft sequencing of Paenibacilllus sp. S3N08.</title>
        <authorList>
            <person name="Kim D.-U."/>
        </authorList>
    </citation>
    <scope>NUCLEOTIDE SEQUENCE</scope>
    <source>
        <strain evidence="2">S3N08</strain>
    </source>
</reference>
<dbReference type="Gene3D" id="3.40.630.30">
    <property type="match status" value="2"/>
</dbReference>
<dbReference type="PANTHER" id="PTHR37817">
    <property type="entry name" value="N-ACETYLTRANSFERASE EIS"/>
    <property type="match status" value="1"/>
</dbReference>
<dbReference type="InterPro" id="IPR025559">
    <property type="entry name" value="Eis_dom"/>
</dbReference>
<dbReference type="InterPro" id="IPR000182">
    <property type="entry name" value="GNAT_dom"/>
</dbReference>
<dbReference type="PROSITE" id="PS51186">
    <property type="entry name" value="GNAT"/>
    <property type="match status" value="1"/>
</dbReference>
<dbReference type="Gene3D" id="3.30.1050.10">
    <property type="entry name" value="SCP2 sterol-binding domain"/>
    <property type="match status" value="1"/>
</dbReference>
<dbReference type="InterPro" id="IPR051554">
    <property type="entry name" value="Acetyltransferase_Eis"/>
</dbReference>
<dbReference type="Pfam" id="PF13530">
    <property type="entry name" value="SCP2_2"/>
    <property type="match status" value="1"/>
</dbReference>
<evidence type="ECO:0000313" key="3">
    <source>
        <dbReference type="Proteomes" id="UP001165962"/>
    </source>
</evidence>
<accession>A0ABX0JH24</accession>
<dbReference type="InterPro" id="IPR041380">
    <property type="entry name" value="Acetyltransf_17"/>
</dbReference>
<dbReference type="EMBL" id="JAAOIW010000020">
    <property type="protein sequence ID" value="NHN34579.1"/>
    <property type="molecule type" value="Genomic_DNA"/>
</dbReference>
<organism evidence="2 3">
    <name type="scientific">Paenibacillus agricola</name>
    <dbReference type="NCBI Taxonomy" id="2716264"/>
    <lineage>
        <taxon>Bacteria</taxon>
        <taxon>Bacillati</taxon>
        <taxon>Bacillota</taxon>
        <taxon>Bacilli</taxon>
        <taxon>Bacillales</taxon>
        <taxon>Paenibacillaceae</taxon>
        <taxon>Paenibacillus</taxon>
    </lineage>
</organism>
<evidence type="ECO:0000259" key="1">
    <source>
        <dbReference type="PROSITE" id="PS51186"/>
    </source>
</evidence>
<dbReference type="InterPro" id="IPR016181">
    <property type="entry name" value="Acyl_CoA_acyltransferase"/>
</dbReference>
<dbReference type="SUPFAM" id="SSF55718">
    <property type="entry name" value="SCP-like"/>
    <property type="match status" value="1"/>
</dbReference>
<sequence length="432" mass="48312">MSSLDIRHIRKEHFLDSVALSAFAFQMELTPQQREERLARMSEQEGWGAYVDGKLAARLTLLDLHIWLHGKRFNMGGIAGVATWPEYRRGGLVAGLLHHSLQVMKDQGQTLSFLHPFQFGFYRKFGWETYCDYIKYEIPTALLPKLPAPPGRMVRVNHDMELLNPIYRSYATRYNGTLDRNEQWWQRRIFENRKGDIVAYYDDNGVASGYVQYEVKDRVCKIHELVALHYEAEKALWRFIADHDSMIEKVTLQAPADDRLPFLLDNPRIKQELVPYFMARIVDVAGFLEQFPFAANAGRVVQAGAGGGARAGAVNETAAGTRELVLKIKDAHAEWNNGSFVVKIDATGAASVEKLPEGSSIVSGAEAEGGGSIGSAGATGLSCDISTLAAIFMGYQQPSFLQRINRLQGSDEAVQSLEALLPQQQTYLADYF</sequence>
<dbReference type="Proteomes" id="UP001165962">
    <property type="component" value="Unassembled WGS sequence"/>
</dbReference>
<dbReference type="SUPFAM" id="SSF55729">
    <property type="entry name" value="Acyl-CoA N-acyltransferases (Nat)"/>
    <property type="match status" value="1"/>
</dbReference>
<dbReference type="PANTHER" id="PTHR37817:SF1">
    <property type="entry name" value="N-ACETYLTRANSFERASE EIS"/>
    <property type="match status" value="1"/>
</dbReference>
<dbReference type="RefSeq" id="WP_166155713.1">
    <property type="nucleotide sequence ID" value="NZ_JAAOIW010000020.1"/>
</dbReference>
<dbReference type="Pfam" id="PF13527">
    <property type="entry name" value="Acetyltransf_9"/>
    <property type="match status" value="1"/>
</dbReference>
<name>A0ABX0JH24_9BACL</name>
<dbReference type="InterPro" id="IPR036527">
    <property type="entry name" value="SCP2_sterol-bd_dom_sf"/>
</dbReference>
<evidence type="ECO:0000313" key="2">
    <source>
        <dbReference type="EMBL" id="NHN34579.1"/>
    </source>
</evidence>
<gene>
    <name evidence="2" type="ORF">G9U52_32860</name>
</gene>
<dbReference type="Pfam" id="PF17668">
    <property type="entry name" value="Acetyltransf_17"/>
    <property type="match status" value="1"/>
</dbReference>
<keyword evidence="3" id="KW-1185">Reference proteome</keyword>
<proteinExistence type="predicted"/>